<protein>
    <submittedName>
        <fullName evidence="1">Uncharacterized protein</fullName>
    </submittedName>
</protein>
<organism evidence="1 2">
    <name type="scientific">Ensete ventricosum</name>
    <name type="common">Abyssinian banana</name>
    <name type="synonym">Musa ensete</name>
    <dbReference type="NCBI Taxonomy" id="4639"/>
    <lineage>
        <taxon>Eukaryota</taxon>
        <taxon>Viridiplantae</taxon>
        <taxon>Streptophyta</taxon>
        <taxon>Embryophyta</taxon>
        <taxon>Tracheophyta</taxon>
        <taxon>Spermatophyta</taxon>
        <taxon>Magnoliopsida</taxon>
        <taxon>Liliopsida</taxon>
        <taxon>Zingiberales</taxon>
        <taxon>Musaceae</taxon>
        <taxon>Ensete</taxon>
    </lineage>
</organism>
<dbReference type="EMBL" id="AMZH03000540">
    <property type="protein sequence ID" value="RRT83209.1"/>
    <property type="molecule type" value="Genomic_DNA"/>
</dbReference>
<accession>A0A427B3Z9</accession>
<name>A0A427B3Z9_ENSVE</name>
<dbReference type="Proteomes" id="UP000287651">
    <property type="component" value="Unassembled WGS sequence"/>
</dbReference>
<reference evidence="1 2" key="1">
    <citation type="journal article" date="2014" name="Agronomy (Basel)">
        <title>A Draft Genome Sequence for Ensete ventricosum, the Drought-Tolerant Tree Against Hunger.</title>
        <authorList>
            <person name="Harrison J."/>
            <person name="Moore K.A."/>
            <person name="Paszkiewicz K."/>
            <person name="Jones T."/>
            <person name="Grant M."/>
            <person name="Ambacheew D."/>
            <person name="Muzemil S."/>
            <person name="Studholme D.J."/>
        </authorList>
    </citation>
    <scope>NUCLEOTIDE SEQUENCE [LARGE SCALE GENOMIC DNA]</scope>
</reference>
<sequence length="141" mass="14739">MGPRGAHSRGRRCAGGWGTAFSVGLSGTGFLMRDPFGARVSDPLRGSGSKGEGIGSGKEAGPVTRAFGLLRMRARPTSCVLVFVPLTNGFSPSPYPQGPCPYLSQITSASGPTGRFGGDVLRYSSTQLQLIRIDVDYPSKS</sequence>
<gene>
    <name evidence="1" type="ORF">B296_00006878</name>
</gene>
<evidence type="ECO:0000313" key="2">
    <source>
        <dbReference type="Proteomes" id="UP000287651"/>
    </source>
</evidence>
<dbReference type="AlphaFoldDB" id="A0A427B3Z9"/>
<proteinExistence type="predicted"/>
<comment type="caution">
    <text evidence="1">The sequence shown here is derived from an EMBL/GenBank/DDBJ whole genome shotgun (WGS) entry which is preliminary data.</text>
</comment>
<evidence type="ECO:0000313" key="1">
    <source>
        <dbReference type="EMBL" id="RRT83209.1"/>
    </source>
</evidence>